<proteinExistence type="inferred from homology"/>
<evidence type="ECO:0000256" key="5">
    <source>
        <dbReference type="ARBA" id="ARBA00022723"/>
    </source>
</evidence>
<keyword evidence="8 11" id="KW-1133">Transmembrane helix</keyword>
<evidence type="ECO:0000313" key="14">
    <source>
        <dbReference type="Proteomes" id="UP000288716"/>
    </source>
</evidence>
<dbReference type="InterPro" id="IPR058730">
    <property type="entry name" value="U-box_ZFPL1-like"/>
</dbReference>
<dbReference type="Pfam" id="PF25993">
    <property type="entry name" value="zf-B_box_ZFPL1"/>
    <property type="match status" value="1"/>
</dbReference>
<dbReference type="InterPro" id="IPR039043">
    <property type="entry name" value="ZFPL1"/>
</dbReference>
<evidence type="ECO:0000256" key="4">
    <source>
        <dbReference type="ARBA" id="ARBA00022692"/>
    </source>
</evidence>
<dbReference type="InterPro" id="IPR013083">
    <property type="entry name" value="Znf_RING/FYVE/PHD"/>
</dbReference>
<dbReference type="InterPro" id="IPR058731">
    <property type="entry name" value="Znf-B_box_ZFPL1-like"/>
</dbReference>
<keyword evidence="7 11" id="KW-0862">Zinc</keyword>
<evidence type="ECO:0000256" key="8">
    <source>
        <dbReference type="ARBA" id="ARBA00022989"/>
    </source>
</evidence>
<dbReference type="EMBL" id="NCKV01004304">
    <property type="protein sequence ID" value="RWS24878.1"/>
    <property type="molecule type" value="Genomic_DNA"/>
</dbReference>
<dbReference type="STRING" id="299467.A0A443SBF5"/>
<feature type="transmembrane region" description="Helical" evidence="11">
    <location>
        <begin position="251"/>
        <end position="270"/>
    </location>
</feature>
<evidence type="ECO:0000256" key="10">
    <source>
        <dbReference type="PROSITE-ProRule" id="PRU00175"/>
    </source>
</evidence>
<dbReference type="GO" id="GO:0008270">
    <property type="term" value="F:zinc ion binding"/>
    <property type="evidence" value="ECO:0007669"/>
    <property type="project" value="UniProtKB-UniRule"/>
</dbReference>
<dbReference type="GO" id="GO:0016020">
    <property type="term" value="C:membrane"/>
    <property type="evidence" value="ECO:0007669"/>
    <property type="project" value="UniProtKB-SubCell"/>
</dbReference>
<evidence type="ECO:0000256" key="6">
    <source>
        <dbReference type="ARBA" id="ARBA00022771"/>
    </source>
</evidence>
<dbReference type="OrthoDB" id="1916590at2759"/>
<dbReference type="PANTHER" id="PTHR12981:SF0">
    <property type="entry name" value="ZINC FINGER PROTEIN-LIKE 1"/>
    <property type="match status" value="1"/>
</dbReference>
<evidence type="ECO:0000256" key="11">
    <source>
        <dbReference type="RuleBase" id="RU369078"/>
    </source>
</evidence>
<organism evidence="13 14">
    <name type="scientific">Leptotrombidium deliense</name>
    <dbReference type="NCBI Taxonomy" id="299467"/>
    <lineage>
        <taxon>Eukaryota</taxon>
        <taxon>Metazoa</taxon>
        <taxon>Ecdysozoa</taxon>
        <taxon>Arthropoda</taxon>
        <taxon>Chelicerata</taxon>
        <taxon>Arachnida</taxon>
        <taxon>Acari</taxon>
        <taxon>Acariformes</taxon>
        <taxon>Trombidiformes</taxon>
        <taxon>Prostigmata</taxon>
        <taxon>Anystina</taxon>
        <taxon>Parasitengona</taxon>
        <taxon>Trombiculoidea</taxon>
        <taxon>Trombiculidae</taxon>
        <taxon>Leptotrombidium</taxon>
    </lineage>
</organism>
<evidence type="ECO:0000256" key="1">
    <source>
        <dbReference type="ARBA" id="ARBA00004167"/>
    </source>
</evidence>
<keyword evidence="9 11" id="KW-0472">Membrane</keyword>
<feature type="domain" description="RING-type" evidence="12">
    <location>
        <begin position="53"/>
        <end position="101"/>
    </location>
</feature>
<evidence type="ECO:0000256" key="9">
    <source>
        <dbReference type="ARBA" id="ARBA00023136"/>
    </source>
</evidence>
<dbReference type="InterPro" id="IPR001841">
    <property type="entry name" value="Znf_RING"/>
</dbReference>
<dbReference type="CDD" id="cd16487">
    <property type="entry name" value="mRING-H2-C3DHC3_ZFPL1"/>
    <property type="match status" value="1"/>
</dbReference>
<evidence type="ECO:0000256" key="3">
    <source>
        <dbReference type="ARBA" id="ARBA00013701"/>
    </source>
</evidence>
<keyword evidence="5 11" id="KW-0479">Metal-binding</keyword>
<dbReference type="Pfam" id="PF25998">
    <property type="entry name" value="U-box_ZFPL1"/>
    <property type="match status" value="1"/>
</dbReference>
<evidence type="ECO:0000313" key="13">
    <source>
        <dbReference type="EMBL" id="RWS24878.1"/>
    </source>
</evidence>
<dbReference type="PROSITE" id="PS50089">
    <property type="entry name" value="ZF_RING_2"/>
    <property type="match status" value="1"/>
</dbReference>
<reference evidence="13 14" key="1">
    <citation type="journal article" date="2018" name="Gigascience">
        <title>Genomes of trombidid mites reveal novel predicted allergens and laterally-transferred genes associated with secondary metabolism.</title>
        <authorList>
            <person name="Dong X."/>
            <person name="Chaisiri K."/>
            <person name="Xia D."/>
            <person name="Armstrong S.D."/>
            <person name="Fang Y."/>
            <person name="Donnelly M.J."/>
            <person name="Kadowaki T."/>
            <person name="McGarry J.W."/>
            <person name="Darby A.C."/>
            <person name="Makepeace B.L."/>
        </authorList>
    </citation>
    <scope>NUCLEOTIDE SEQUENCE [LARGE SCALE GENOMIC DNA]</scope>
    <source>
        <strain evidence="13">UoL-UT</strain>
    </source>
</reference>
<dbReference type="Proteomes" id="UP000288716">
    <property type="component" value="Unassembled WGS sequence"/>
</dbReference>
<dbReference type="PANTHER" id="PTHR12981">
    <property type="entry name" value="ZINC FINGER PROTEIN-LIKE 1"/>
    <property type="match status" value="1"/>
</dbReference>
<accession>A0A443SBF5</accession>
<keyword evidence="4 11" id="KW-0812">Transmembrane</keyword>
<keyword evidence="14" id="KW-1185">Reference proteome</keyword>
<dbReference type="PROSITE" id="PS01359">
    <property type="entry name" value="ZF_PHD_1"/>
    <property type="match status" value="1"/>
</dbReference>
<dbReference type="SUPFAM" id="SSF57850">
    <property type="entry name" value="RING/U-box"/>
    <property type="match status" value="1"/>
</dbReference>
<evidence type="ECO:0000256" key="2">
    <source>
        <dbReference type="ARBA" id="ARBA00005561"/>
    </source>
</evidence>
<keyword evidence="6 10" id="KW-0863">Zinc-finger</keyword>
<evidence type="ECO:0000259" key="12">
    <source>
        <dbReference type="PROSITE" id="PS50089"/>
    </source>
</evidence>
<name>A0A443SBF5_9ACAR</name>
<dbReference type="GO" id="GO:0005794">
    <property type="term" value="C:Golgi apparatus"/>
    <property type="evidence" value="ECO:0007669"/>
    <property type="project" value="TreeGrafter"/>
</dbReference>
<comment type="caution">
    <text evidence="13">The sequence shown here is derived from an EMBL/GenBank/DDBJ whole genome shotgun (WGS) entry which is preliminary data.</text>
</comment>
<comment type="similarity">
    <text evidence="2 11">Belongs to the ZFPL1 family.</text>
</comment>
<dbReference type="Gene3D" id="3.30.40.10">
    <property type="entry name" value="Zinc/RING finger domain, C3HC4 (zinc finger)"/>
    <property type="match status" value="1"/>
</dbReference>
<protein>
    <recommendedName>
        <fullName evidence="3 11">Zinc finger protein-like 1 homolog</fullName>
    </recommendedName>
</protein>
<dbReference type="SMART" id="SM00184">
    <property type="entry name" value="RING"/>
    <property type="match status" value="1"/>
</dbReference>
<comment type="subcellular location">
    <subcellularLocation>
        <location evidence="1 11">Membrane</location>
        <topology evidence="1 11">Single-pass membrane protein</topology>
    </subcellularLocation>
</comment>
<dbReference type="VEuPathDB" id="VectorBase:LDEU007160"/>
<sequence length="295" mass="33458">MGLCKCPKKKVTQQFCFEHKVNVCEFCMISDHPKCVVGPYLNWLEDDSFNKSCSLCRQDLVAEECIRLVCYHLFHWSCLNKYASDMPSNTAPAGYTCPDCHKPIFPPSSAANTPISLNLRKLLSTAEWARVGLGLPIVDNSRTSLMETENNLSNHRNVPQVIHYSPVTSSVPIAVNNVSNYLSSNSDSNFAFSTNPRKVTESDVNFSNSSTAPLLDIDEDKYRTKSPMEFFSKWFRAHGGFPLRQNSHRRWIILGVLLFIGICTLVHYFLKMGRLNADNDPMLDPDFNPHIRVEE</sequence>
<dbReference type="AlphaFoldDB" id="A0A443SBF5"/>
<dbReference type="InterPro" id="IPR019786">
    <property type="entry name" value="Zinc_finger_PHD-type_CS"/>
</dbReference>
<evidence type="ECO:0000256" key="7">
    <source>
        <dbReference type="ARBA" id="ARBA00022833"/>
    </source>
</evidence>
<gene>
    <name evidence="13" type="ORF">B4U80_10093</name>
</gene>